<dbReference type="AlphaFoldDB" id="J9EZZ0"/>
<evidence type="ECO:0000256" key="1">
    <source>
        <dbReference type="SAM" id="MobiDB-lite"/>
    </source>
</evidence>
<comment type="caution">
    <text evidence="2">The sequence shown here is derived from an EMBL/GenBank/DDBJ whole genome shotgun (WGS) entry which is preliminary data.</text>
</comment>
<organism evidence="2 3">
    <name type="scientific">Wuchereria bancrofti</name>
    <dbReference type="NCBI Taxonomy" id="6293"/>
    <lineage>
        <taxon>Eukaryota</taxon>
        <taxon>Metazoa</taxon>
        <taxon>Ecdysozoa</taxon>
        <taxon>Nematoda</taxon>
        <taxon>Chromadorea</taxon>
        <taxon>Rhabditida</taxon>
        <taxon>Spirurina</taxon>
        <taxon>Spiruromorpha</taxon>
        <taxon>Filarioidea</taxon>
        <taxon>Onchocercidae</taxon>
        <taxon>Wuchereria</taxon>
    </lineage>
</organism>
<sequence length="59" mass="6827">MRVDWLKGIDWWVDRNAWGQGGEKSGTGDDDDDDDDDVDDDDDDDDDDDIVHWFSLCYA</sequence>
<proteinExistence type="predicted"/>
<reference evidence="3" key="1">
    <citation type="submission" date="2012-08" db="EMBL/GenBank/DDBJ databases">
        <title>The Genome Sequence of Wuchereria bancrofti.</title>
        <authorList>
            <person name="Nutman T.B."/>
            <person name="Fink D.L."/>
            <person name="Russ C."/>
            <person name="Young S."/>
            <person name="Zeng Q."/>
            <person name="Koehrsen M."/>
            <person name="Alvarado L."/>
            <person name="Berlin A."/>
            <person name="Chapman S.B."/>
            <person name="Chen Z."/>
            <person name="Freedman E."/>
            <person name="Gellesch M."/>
            <person name="Goldberg J."/>
            <person name="Griggs A."/>
            <person name="Gujja S."/>
            <person name="Heilman E.R."/>
            <person name="Heiman D."/>
            <person name="Hepburn T."/>
            <person name="Howarth C."/>
            <person name="Jen D."/>
            <person name="Larson L."/>
            <person name="Lewis B."/>
            <person name="Mehta T."/>
            <person name="Park D."/>
            <person name="Pearson M."/>
            <person name="Roberts A."/>
            <person name="Saif S."/>
            <person name="Shea T."/>
            <person name="Shenoy N."/>
            <person name="Sisk P."/>
            <person name="Stolte C."/>
            <person name="Sykes S."/>
            <person name="Walk T."/>
            <person name="White J."/>
            <person name="Yandava C."/>
            <person name="Haas B."/>
            <person name="Henn M.R."/>
            <person name="Nusbaum C."/>
            <person name="Birren B."/>
        </authorList>
    </citation>
    <scope>NUCLEOTIDE SEQUENCE [LARGE SCALE GENOMIC DNA]</scope>
    <source>
        <strain evidence="3">NA</strain>
    </source>
</reference>
<feature type="compositionally biased region" description="Acidic residues" evidence="1">
    <location>
        <begin position="28"/>
        <end position="47"/>
    </location>
</feature>
<gene>
    <name evidence="2" type="ORF">WUBG_00916</name>
</gene>
<evidence type="ECO:0000313" key="3">
    <source>
        <dbReference type="Proteomes" id="UP000004810"/>
    </source>
</evidence>
<evidence type="ECO:0000313" key="2">
    <source>
        <dbReference type="EMBL" id="EJW88171.1"/>
    </source>
</evidence>
<name>J9EZZ0_WUCBA</name>
<accession>J9EZZ0</accession>
<protein>
    <submittedName>
        <fullName evidence="2">Uncharacterized protein</fullName>
    </submittedName>
</protein>
<dbReference type="Proteomes" id="UP000004810">
    <property type="component" value="Unassembled WGS sequence"/>
</dbReference>
<dbReference type="EMBL" id="ADBV01000185">
    <property type="protein sequence ID" value="EJW88171.1"/>
    <property type="molecule type" value="Genomic_DNA"/>
</dbReference>
<feature type="region of interest" description="Disordered" evidence="1">
    <location>
        <begin position="17"/>
        <end position="47"/>
    </location>
</feature>